<keyword evidence="7" id="KW-1185">Reference proteome</keyword>
<organism evidence="6 7">
    <name type="scientific">Actinacidiphila epipremni</name>
    <dbReference type="NCBI Taxonomy" id="2053013"/>
    <lineage>
        <taxon>Bacteria</taxon>
        <taxon>Bacillati</taxon>
        <taxon>Actinomycetota</taxon>
        <taxon>Actinomycetes</taxon>
        <taxon>Kitasatosporales</taxon>
        <taxon>Streptomycetaceae</taxon>
        <taxon>Actinacidiphila</taxon>
    </lineage>
</organism>
<dbReference type="PROSITE" id="PS50110">
    <property type="entry name" value="RESPONSE_REGULATORY"/>
    <property type="match status" value="1"/>
</dbReference>
<comment type="caution">
    <text evidence="6">The sequence shown here is derived from an EMBL/GenBank/DDBJ whole genome shotgun (WGS) entry which is preliminary data.</text>
</comment>
<keyword evidence="3" id="KW-0175">Coiled coil</keyword>
<dbReference type="PANTHER" id="PTHR44591:SF3">
    <property type="entry name" value="RESPONSE REGULATORY DOMAIN-CONTAINING PROTEIN"/>
    <property type="match status" value="1"/>
</dbReference>
<reference evidence="6 7" key="1">
    <citation type="submission" date="2020-03" db="EMBL/GenBank/DDBJ databases">
        <title>WGS of actinomycetes isolated from Thailand.</title>
        <authorList>
            <person name="Thawai C."/>
        </authorList>
    </citation>
    <scope>NUCLEOTIDE SEQUENCE [LARGE SCALE GENOMIC DNA]</scope>
    <source>
        <strain evidence="6 7">PRB2-1</strain>
    </source>
</reference>
<proteinExistence type="predicted"/>
<dbReference type="Proteomes" id="UP000734511">
    <property type="component" value="Unassembled WGS sequence"/>
</dbReference>
<evidence type="ECO:0000313" key="6">
    <source>
        <dbReference type="EMBL" id="NJP46113.1"/>
    </source>
</evidence>
<evidence type="ECO:0000259" key="5">
    <source>
        <dbReference type="PROSITE" id="PS50110"/>
    </source>
</evidence>
<evidence type="ECO:0000256" key="2">
    <source>
        <dbReference type="PROSITE-ProRule" id="PRU00169"/>
    </source>
</evidence>
<protein>
    <submittedName>
        <fullName evidence="6">Response regulator</fullName>
    </submittedName>
</protein>
<dbReference type="InterPro" id="IPR050595">
    <property type="entry name" value="Bact_response_regulator"/>
</dbReference>
<dbReference type="InterPro" id="IPR011006">
    <property type="entry name" value="CheY-like_superfamily"/>
</dbReference>
<dbReference type="SMART" id="SM00448">
    <property type="entry name" value="REC"/>
    <property type="match status" value="1"/>
</dbReference>
<gene>
    <name evidence="6" type="ORF">HCN08_22285</name>
</gene>
<evidence type="ECO:0000256" key="3">
    <source>
        <dbReference type="SAM" id="Coils"/>
    </source>
</evidence>
<dbReference type="RefSeq" id="WP_167984967.1">
    <property type="nucleotide sequence ID" value="NZ_JAATEJ010000019.1"/>
</dbReference>
<evidence type="ECO:0000313" key="7">
    <source>
        <dbReference type="Proteomes" id="UP000734511"/>
    </source>
</evidence>
<feature type="region of interest" description="Disordered" evidence="4">
    <location>
        <begin position="219"/>
        <end position="240"/>
    </location>
</feature>
<dbReference type="InterPro" id="IPR001789">
    <property type="entry name" value="Sig_transdc_resp-reg_receiver"/>
</dbReference>
<feature type="modified residue" description="4-aspartylphosphate" evidence="2">
    <location>
        <position position="294"/>
    </location>
</feature>
<sequence length="372" mass="40691">MGELRPLADDLDDDCRRFAQALRTLFAGLGVSVRRYAARRYRDAGTVSRYLSGARVPPWEFVVDLFADLATDHGAPATSLTLDHVKELHRSAVQAVAPARGGVEVLEQQLADADREARRATAQEDLLGDALLDRQHRIADLEVRLNLLESAWAAERERTAAPPPPEAPESVDGLRAERRRLEEQVRSLEADLEEARLRVLLAESRCDILERQLAIAEGPLPGLPAPDSAPPGAESPPGAEPRARILAVDDIPANLLALEAVLSGLGHEIVTADSGEAALRALLDGTGFAVILLDVQMPDMDGYETALHIKRRPRTRNIPIIFLTAMDQDPSHMFRGYTAGAVDYLVKPFDPRVIRAKVEAFAQLYLEARAPS</sequence>
<dbReference type="SUPFAM" id="SSF52172">
    <property type="entry name" value="CheY-like"/>
    <property type="match status" value="1"/>
</dbReference>
<name>A0ABX0ZQB1_9ACTN</name>
<feature type="domain" description="Response regulatory" evidence="5">
    <location>
        <begin position="244"/>
        <end position="362"/>
    </location>
</feature>
<dbReference type="EMBL" id="JAATEJ010000019">
    <property type="protein sequence ID" value="NJP46113.1"/>
    <property type="molecule type" value="Genomic_DNA"/>
</dbReference>
<dbReference type="Gene3D" id="3.40.50.2300">
    <property type="match status" value="1"/>
</dbReference>
<keyword evidence="1 2" id="KW-0597">Phosphoprotein</keyword>
<evidence type="ECO:0000256" key="1">
    <source>
        <dbReference type="ARBA" id="ARBA00022553"/>
    </source>
</evidence>
<dbReference type="PANTHER" id="PTHR44591">
    <property type="entry name" value="STRESS RESPONSE REGULATOR PROTEIN 1"/>
    <property type="match status" value="1"/>
</dbReference>
<evidence type="ECO:0000256" key="4">
    <source>
        <dbReference type="SAM" id="MobiDB-lite"/>
    </source>
</evidence>
<dbReference type="SUPFAM" id="SSF57997">
    <property type="entry name" value="Tropomyosin"/>
    <property type="match status" value="1"/>
</dbReference>
<accession>A0ABX0ZQB1</accession>
<feature type="coiled-coil region" evidence="3">
    <location>
        <begin position="171"/>
        <end position="212"/>
    </location>
</feature>
<dbReference type="Pfam" id="PF00072">
    <property type="entry name" value="Response_reg"/>
    <property type="match status" value="1"/>
</dbReference>